<dbReference type="Proteomes" id="UP000245202">
    <property type="component" value="Unassembled WGS sequence"/>
</dbReference>
<evidence type="ECO:0000259" key="2">
    <source>
        <dbReference type="Pfam" id="PF18153"/>
    </source>
</evidence>
<evidence type="ECO:0000313" key="4">
    <source>
        <dbReference type="Proteomes" id="UP000245202"/>
    </source>
</evidence>
<evidence type="ECO:0000313" key="3">
    <source>
        <dbReference type="EMBL" id="GBG06196.1"/>
    </source>
</evidence>
<feature type="transmembrane region" description="Helical" evidence="1">
    <location>
        <begin position="38"/>
        <end position="56"/>
    </location>
</feature>
<accession>A0A2R5EHY1</accession>
<keyword evidence="1" id="KW-0472">Membrane</keyword>
<keyword evidence="1" id="KW-1133">Transmembrane helix</keyword>
<keyword evidence="1" id="KW-0812">Transmembrane</keyword>
<dbReference type="AlphaFoldDB" id="A0A2R5EHY1"/>
<feature type="domain" description="CD-NTase-associated protein 15" evidence="2">
    <location>
        <begin position="76"/>
        <end position="198"/>
    </location>
</feature>
<feature type="transmembrane region" description="Helical" evidence="1">
    <location>
        <begin position="7"/>
        <end position="26"/>
    </location>
</feature>
<sequence length="205" mass="23653">MYNQDNYNKILVTVGIVAFCLSILIVTADISDVTFMNVFKSISTATLITFIFHFVFKKWIWQYQWIPLLNPLIVLVPNLHGTWEGTLRSNWTNPETGKAVEPKKLVVFIRQTFVTISVEIHTDEMISKSYLAGFRTDLDTQTHELCYTYTSKASANTVSFNPWHDGTAKLEIHQNSTLRLKGDYWTLRETTGTIEIQRVSKKILR</sequence>
<keyword evidence="4" id="KW-1185">Reference proteome</keyword>
<dbReference type="InterPro" id="IPR041208">
    <property type="entry name" value="Cap15"/>
</dbReference>
<dbReference type="EMBL" id="BDQX01000036">
    <property type="protein sequence ID" value="GBG06196.1"/>
    <property type="molecule type" value="Genomic_DNA"/>
</dbReference>
<dbReference type="RefSeq" id="WP_108991534.1">
    <property type="nucleotide sequence ID" value="NZ_BDQX01000036.1"/>
</dbReference>
<proteinExistence type="predicted"/>
<comment type="caution">
    <text evidence="3">The sequence shown here is derived from an EMBL/GenBank/DDBJ whole genome shotgun (WGS) entry which is preliminary data.</text>
</comment>
<gene>
    <name evidence="3" type="ORF">PAT3040_00709</name>
</gene>
<reference evidence="3 4" key="1">
    <citation type="submission" date="2017-08" db="EMBL/GenBank/DDBJ databases">
        <title>Substantial Increase in Enzyme Production by Combined Drug-Resistance Mutations in Paenibacillus agaridevorans.</title>
        <authorList>
            <person name="Tanaka Y."/>
            <person name="Funane K."/>
            <person name="Hosaka T."/>
            <person name="Shiwa Y."/>
            <person name="Fujita N."/>
            <person name="Miyazaki T."/>
            <person name="Yoshikawa H."/>
            <person name="Murakami K."/>
            <person name="Kasahara K."/>
            <person name="Inaoka T."/>
            <person name="Hiraga Y."/>
            <person name="Ochi K."/>
        </authorList>
    </citation>
    <scope>NUCLEOTIDE SEQUENCE [LARGE SCALE GENOMIC DNA]</scope>
    <source>
        <strain evidence="3 4">T-3040</strain>
    </source>
</reference>
<organism evidence="3 4">
    <name type="scientific">Paenibacillus agaridevorans</name>
    <dbReference type="NCBI Taxonomy" id="171404"/>
    <lineage>
        <taxon>Bacteria</taxon>
        <taxon>Bacillati</taxon>
        <taxon>Bacillota</taxon>
        <taxon>Bacilli</taxon>
        <taxon>Bacillales</taxon>
        <taxon>Paenibacillaceae</taxon>
        <taxon>Paenibacillus</taxon>
    </lineage>
</organism>
<name>A0A2R5EHY1_9BACL</name>
<dbReference type="Pfam" id="PF18153">
    <property type="entry name" value="Cap15_CD_rec"/>
    <property type="match status" value="1"/>
</dbReference>
<protein>
    <recommendedName>
        <fullName evidence="2">CD-NTase-associated protein 15 domain-containing protein</fullName>
    </recommendedName>
</protein>
<evidence type="ECO:0000256" key="1">
    <source>
        <dbReference type="SAM" id="Phobius"/>
    </source>
</evidence>